<proteinExistence type="predicted"/>
<protein>
    <submittedName>
        <fullName evidence="1">Uncharacterized protein</fullName>
    </submittedName>
</protein>
<dbReference type="EMBL" id="CP034208">
    <property type="protein sequence ID" value="QBZ62243.1"/>
    <property type="molecule type" value="Genomic_DNA"/>
</dbReference>
<reference evidence="1 2" key="1">
    <citation type="journal article" date="2019" name="Mol. Biol. Evol.">
        <title>Blast fungal genomes show frequent chromosomal changes, gene gains and losses, and effector gene turnover.</title>
        <authorList>
            <person name="Gomez Luciano L.B."/>
            <person name="Jason Tsai I."/>
            <person name="Chuma I."/>
            <person name="Tosa Y."/>
            <person name="Chen Y.H."/>
            <person name="Li J.Y."/>
            <person name="Li M.Y."/>
            <person name="Jade Lu M.Y."/>
            <person name="Nakayashiki H."/>
            <person name="Li W.H."/>
        </authorList>
    </citation>
    <scope>NUCLEOTIDE SEQUENCE [LARGE SCALE GENOMIC DNA]</scope>
    <source>
        <strain evidence="1">MZ5-1-6</strain>
    </source>
</reference>
<sequence>MRITTHPSSYLSKPGRDVLSHLLLLRLIHLDRAVYLRLGRMHAHAASPRIHHVRRRRRGAASDGIVEYVMLPCLPLRLLVLMLLVKVHATRAVKVLLHGRRLLLKYRRHAAAAAPPPHRKLQLGLDPGASPGDAGAAVIAIALPSEPALLIRRGRHMMQLVPQWWCLLYMRVWRHHC</sequence>
<name>A0A4P7NJK8_PYROR</name>
<evidence type="ECO:0000313" key="1">
    <source>
        <dbReference type="EMBL" id="QBZ62243.1"/>
    </source>
</evidence>
<accession>A0A4P7NJK8</accession>
<evidence type="ECO:0000313" key="2">
    <source>
        <dbReference type="Proteomes" id="UP000294847"/>
    </source>
</evidence>
<dbReference type="Proteomes" id="UP000294847">
    <property type="component" value="Chromosome 5"/>
</dbReference>
<dbReference type="AlphaFoldDB" id="A0A4P7NJK8"/>
<organism evidence="1 2">
    <name type="scientific">Pyricularia oryzae</name>
    <name type="common">Rice blast fungus</name>
    <name type="synonym">Magnaporthe oryzae</name>
    <dbReference type="NCBI Taxonomy" id="318829"/>
    <lineage>
        <taxon>Eukaryota</taxon>
        <taxon>Fungi</taxon>
        <taxon>Dikarya</taxon>
        <taxon>Ascomycota</taxon>
        <taxon>Pezizomycotina</taxon>
        <taxon>Sordariomycetes</taxon>
        <taxon>Sordariomycetidae</taxon>
        <taxon>Magnaporthales</taxon>
        <taxon>Pyriculariaceae</taxon>
        <taxon>Pyricularia</taxon>
    </lineage>
</organism>
<gene>
    <name evidence="1" type="ORF">PoMZ_11120</name>
</gene>